<sequence>MQRVRLFSRHILQRPTSCIGIRALTTSSPLRSSEQEYRHQKKLYETHIPISNIERTVLTIGSAFAALNNPLRGDMVAALGETTGRLFLSRMRDQMLESTVGRRILRERPIINTRTIDFDKLKQTCAPGTFGYTYIHWLEDQGVTPDTRCDVKYVDDEELAYVIKRYREIHDFFHTLTGLGVTVEEEIALKWFEWAQTGLPMTMMASLVGPARMSAAERHKLYTDYVPWALQCGSSCTPLMNVYYEDHFHTPLDEFRQQLGIILPPKHSSMDSSTSSF</sequence>
<dbReference type="PANTHER" id="PTHR12922:SF7">
    <property type="entry name" value="UBIQUINONE BIOSYNTHESIS PROTEIN COQ4 HOMOLOG, MITOCHONDRIAL"/>
    <property type="match status" value="1"/>
</dbReference>
<evidence type="ECO:0000313" key="9">
    <source>
        <dbReference type="Proteomes" id="UP000093000"/>
    </source>
</evidence>
<dbReference type="STRING" id="101091.A0A1C7NFV2"/>
<keyword evidence="1 7" id="KW-0831">Ubiquinone biosynthesis</keyword>
<accession>A0A1C7NFV2</accession>
<dbReference type="PANTHER" id="PTHR12922">
    <property type="entry name" value="UBIQUINONE BIOSYNTHESIS PROTEIN"/>
    <property type="match status" value="1"/>
</dbReference>
<evidence type="ECO:0000256" key="3">
    <source>
        <dbReference type="ARBA" id="ARBA00023128"/>
    </source>
</evidence>
<dbReference type="InParanoid" id="A0A1C7NFV2"/>
<feature type="binding site" evidence="7">
    <location>
        <position position="171"/>
    </location>
    <ligand>
        <name>Zn(2+)</name>
        <dbReference type="ChEBI" id="CHEBI:29105"/>
    </ligand>
</feature>
<dbReference type="FunCoup" id="A0A1C7NFV2">
    <property type="interactions" value="395"/>
</dbReference>
<reference evidence="8 9" key="1">
    <citation type="submission" date="2016-03" db="EMBL/GenBank/DDBJ databases">
        <title>Choanephora cucurbitarum.</title>
        <authorList>
            <person name="Min B."/>
            <person name="Park H."/>
            <person name="Park J.-H."/>
            <person name="Shin H.-D."/>
            <person name="Choi I.-G."/>
        </authorList>
    </citation>
    <scope>NUCLEOTIDE SEQUENCE [LARGE SCALE GENOMIC DNA]</scope>
    <source>
        <strain evidence="8 9">KUS-F28377</strain>
    </source>
</reference>
<dbReference type="OrthoDB" id="4249at2759"/>
<organism evidence="8 9">
    <name type="scientific">Choanephora cucurbitarum</name>
    <dbReference type="NCBI Taxonomy" id="101091"/>
    <lineage>
        <taxon>Eukaryota</taxon>
        <taxon>Fungi</taxon>
        <taxon>Fungi incertae sedis</taxon>
        <taxon>Mucoromycota</taxon>
        <taxon>Mucoromycotina</taxon>
        <taxon>Mucoromycetes</taxon>
        <taxon>Mucorales</taxon>
        <taxon>Mucorineae</taxon>
        <taxon>Choanephoraceae</taxon>
        <taxon>Choanephoroideae</taxon>
        <taxon>Choanephora</taxon>
    </lineage>
</organism>
<comment type="subunit">
    <text evidence="7">Component of a multi-subunit COQ enzyme complex, composed of at least COQ3, COQ4, COQ5, COQ6, COQ7 and COQ9.</text>
</comment>
<keyword evidence="7" id="KW-0862">Zinc</keyword>
<comment type="similarity">
    <text evidence="7">Belongs to the COQ4 family.</text>
</comment>
<evidence type="ECO:0000256" key="1">
    <source>
        <dbReference type="ARBA" id="ARBA00022688"/>
    </source>
</evidence>
<gene>
    <name evidence="7 8" type="primary">COQ4</name>
    <name evidence="8" type="ORF">A0J61_03947</name>
</gene>
<keyword evidence="2 7" id="KW-0999">Mitochondrion inner membrane</keyword>
<keyword evidence="8" id="KW-0830">Ubiquinone</keyword>
<dbReference type="InterPro" id="IPR007715">
    <property type="entry name" value="Coq4"/>
</dbReference>
<keyword evidence="3 7" id="KW-0496">Mitochondrion</keyword>
<dbReference type="HAMAP" id="MF_03111">
    <property type="entry name" value="Coq4"/>
    <property type="match status" value="1"/>
</dbReference>
<feature type="binding site" evidence="7">
    <location>
        <position position="174"/>
    </location>
    <ligand>
        <name>Zn(2+)</name>
        <dbReference type="ChEBI" id="CHEBI:29105"/>
    </ligand>
</feature>
<dbReference type="EMBL" id="LUGH01000182">
    <property type="protein sequence ID" value="OBZ88007.1"/>
    <property type="molecule type" value="Genomic_DNA"/>
</dbReference>
<comment type="subcellular location">
    <subcellularLocation>
        <location evidence="7">Mitochondrion inner membrane</location>
        <topology evidence="7">Peripheral membrane protein</topology>
        <orientation evidence="7">Matrix side</orientation>
    </subcellularLocation>
</comment>
<evidence type="ECO:0000256" key="6">
    <source>
        <dbReference type="ARBA" id="ARBA00081568"/>
    </source>
</evidence>
<comment type="cofactor">
    <cofactor evidence="7">
        <name>Zn(2+)</name>
        <dbReference type="ChEBI" id="CHEBI:29105"/>
    </cofactor>
</comment>
<comment type="pathway">
    <text evidence="7">Cofactor biosynthesis; ubiquinone biosynthesis.</text>
</comment>
<evidence type="ECO:0000256" key="7">
    <source>
        <dbReference type="HAMAP-Rule" id="MF_03111"/>
    </source>
</evidence>
<comment type="catalytic activity">
    <reaction evidence="7">
        <text>a 4-hydroxy-3-methoxy-5-(all-trans-polyprenyl)benzoate + H(+) = a 2-methoxy-6-(all-trans-polyprenyl)phenol + CO2</text>
        <dbReference type="Rhea" id="RHEA:81179"/>
        <dbReference type="Rhea" id="RHEA-COMP:9551"/>
        <dbReference type="Rhea" id="RHEA-COMP:10931"/>
        <dbReference type="ChEBI" id="CHEBI:15378"/>
        <dbReference type="ChEBI" id="CHEBI:16526"/>
        <dbReference type="ChEBI" id="CHEBI:62731"/>
        <dbReference type="ChEBI" id="CHEBI:84443"/>
        <dbReference type="EC" id="4.1.1.130"/>
    </reaction>
</comment>
<protein>
    <recommendedName>
        <fullName evidence="6">4-hydroxy-3-methoxy-5-polyprenylbenzoate decarboxylase</fullName>
    </recommendedName>
</protein>
<feature type="binding site" evidence="7">
    <location>
        <position position="170"/>
    </location>
    <ligand>
        <name>Zn(2+)</name>
        <dbReference type="ChEBI" id="CHEBI:29105"/>
    </ligand>
</feature>
<keyword evidence="4 7" id="KW-0472">Membrane</keyword>
<keyword evidence="5 7" id="KW-0456">Lyase</keyword>
<evidence type="ECO:0000256" key="2">
    <source>
        <dbReference type="ARBA" id="ARBA00022792"/>
    </source>
</evidence>
<evidence type="ECO:0000256" key="5">
    <source>
        <dbReference type="ARBA" id="ARBA00023239"/>
    </source>
</evidence>
<dbReference type="GO" id="GO:0120539">
    <property type="term" value="F:4-hydroxy-3-methoxy-5-polyprenylbenzoate decarboxylase activity"/>
    <property type="evidence" value="ECO:0007669"/>
    <property type="project" value="UniProtKB-EC"/>
</dbReference>
<dbReference type="Pfam" id="PF05019">
    <property type="entry name" value="Coq4"/>
    <property type="match status" value="1"/>
</dbReference>
<comment type="function">
    <text evidence="7">Lyase that catalyzes the C1-decarboxylation of 4-hydroxy-3-methoxy-5-(all-trans-polyprenyl)benzoic acid into 2-methoxy-6-(all-trans-polyprenyl)phenol during ubiquinone biosynthesis.</text>
</comment>
<feature type="binding site" evidence="7">
    <location>
        <position position="186"/>
    </location>
    <ligand>
        <name>Zn(2+)</name>
        <dbReference type="ChEBI" id="CHEBI:29105"/>
    </ligand>
</feature>
<dbReference type="UniPathway" id="UPA00232"/>
<dbReference type="AlphaFoldDB" id="A0A1C7NFV2"/>
<keyword evidence="7" id="KW-0479">Metal-binding</keyword>
<keyword evidence="9" id="KW-1185">Reference proteome</keyword>
<proteinExistence type="inferred from homology"/>
<evidence type="ECO:0000256" key="4">
    <source>
        <dbReference type="ARBA" id="ARBA00023136"/>
    </source>
</evidence>
<comment type="caution">
    <text evidence="8">The sequence shown here is derived from an EMBL/GenBank/DDBJ whole genome shotgun (WGS) entry which is preliminary data.</text>
</comment>
<dbReference type="GO" id="GO:0031314">
    <property type="term" value="C:extrinsic component of mitochondrial inner membrane"/>
    <property type="evidence" value="ECO:0007669"/>
    <property type="project" value="UniProtKB-UniRule"/>
</dbReference>
<dbReference type="Proteomes" id="UP000093000">
    <property type="component" value="Unassembled WGS sequence"/>
</dbReference>
<evidence type="ECO:0000313" key="8">
    <source>
        <dbReference type="EMBL" id="OBZ88007.1"/>
    </source>
</evidence>
<dbReference type="InterPro" id="IPR027540">
    <property type="entry name" value="Coq4_euk"/>
</dbReference>
<name>A0A1C7NFV2_9FUNG</name>
<dbReference type="GO" id="GO:0008270">
    <property type="term" value="F:zinc ion binding"/>
    <property type="evidence" value="ECO:0007669"/>
    <property type="project" value="UniProtKB-UniRule"/>
</dbReference>